<dbReference type="RefSeq" id="WP_182841131.1">
    <property type="nucleotide sequence ID" value="NZ_BAAALP010000074.1"/>
</dbReference>
<name>A0A7W3QIP2_ACTNM</name>
<accession>A0A7W3QIP2</accession>
<dbReference type="Proteomes" id="UP000572680">
    <property type="component" value="Unassembled WGS sequence"/>
</dbReference>
<comment type="caution">
    <text evidence="2">The sequence shown here is derived from an EMBL/GenBank/DDBJ whole genome shotgun (WGS) entry which is preliminary data.</text>
</comment>
<organism evidence="2 3">
    <name type="scientific">Actinomadura namibiensis</name>
    <dbReference type="NCBI Taxonomy" id="182080"/>
    <lineage>
        <taxon>Bacteria</taxon>
        <taxon>Bacillati</taxon>
        <taxon>Actinomycetota</taxon>
        <taxon>Actinomycetes</taxon>
        <taxon>Streptosporangiales</taxon>
        <taxon>Thermomonosporaceae</taxon>
        <taxon>Actinomadura</taxon>
    </lineage>
</organism>
<evidence type="ECO:0000256" key="1">
    <source>
        <dbReference type="SAM" id="MobiDB-lite"/>
    </source>
</evidence>
<feature type="region of interest" description="Disordered" evidence="1">
    <location>
        <begin position="75"/>
        <end position="96"/>
    </location>
</feature>
<keyword evidence="3" id="KW-1185">Reference proteome</keyword>
<sequence>MTGTAIDRDDEERRRDVARRLDRKHPAWTVWYGPRTGRYWAMPARGVASPLLEADRPEALEAAMREVETWYGIGREPLNGAAPTAPRPSVRRAVRL</sequence>
<protein>
    <submittedName>
        <fullName evidence="2">Uncharacterized protein</fullName>
    </submittedName>
</protein>
<dbReference type="EMBL" id="JACJIA010000001">
    <property type="protein sequence ID" value="MBA8948505.1"/>
    <property type="molecule type" value="Genomic_DNA"/>
</dbReference>
<evidence type="ECO:0000313" key="3">
    <source>
        <dbReference type="Proteomes" id="UP000572680"/>
    </source>
</evidence>
<dbReference type="AlphaFoldDB" id="A0A7W3QIP2"/>
<reference evidence="2 3" key="1">
    <citation type="submission" date="2020-08" db="EMBL/GenBank/DDBJ databases">
        <title>Genomic Encyclopedia of Type Strains, Phase IV (KMG-IV): sequencing the most valuable type-strain genomes for metagenomic binning, comparative biology and taxonomic classification.</title>
        <authorList>
            <person name="Goeker M."/>
        </authorList>
    </citation>
    <scope>NUCLEOTIDE SEQUENCE [LARGE SCALE GENOMIC DNA]</scope>
    <source>
        <strain evidence="2 3">DSM 44197</strain>
    </source>
</reference>
<proteinExistence type="predicted"/>
<gene>
    <name evidence="2" type="ORF">HNR61_000103</name>
</gene>
<evidence type="ECO:0000313" key="2">
    <source>
        <dbReference type="EMBL" id="MBA8948505.1"/>
    </source>
</evidence>